<feature type="domain" description="Tyrosine-protein phosphatase" evidence="11">
    <location>
        <begin position="1177"/>
        <end position="1365"/>
    </location>
</feature>
<evidence type="ECO:0000256" key="1">
    <source>
        <dbReference type="ARBA" id="ARBA00004167"/>
    </source>
</evidence>
<proteinExistence type="predicted"/>
<dbReference type="SMART" id="SM00194">
    <property type="entry name" value="PTPc"/>
    <property type="match status" value="1"/>
</dbReference>
<keyword evidence="8" id="KW-0325">Glycoprotein</keyword>
<dbReference type="GO" id="GO:0016020">
    <property type="term" value="C:membrane"/>
    <property type="evidence" value="ECO:0007669"/>
    <property type="project" value="UniProtKB-SubCell"/>
</dbReference>
<keyword evidence="4" id="KW-0378">Hydrolase</keyword>
<dbReference type="CDD" id="cd00063">
    <property type="entry name" value="FN3"/>
    <property type="match status" value="2"/>
</dbReference>
<keyword evidence="15" id="KW-1185">Reference proteome</keyword>
<dbReference type="SUPFAM" id="SSF52799">
    <property type="entry name" value="(Phosphotyrosine protein) phosphatases II"/>
    <property type="match status" value="1"/>
</dbReference>
<evidence type="ECO:0000313" key="14">
    <source>
        <dbReference type="EMBL" id="KAF5915764.1"/>
    </source>
</evidence>
<dbReference type="Gene3D" id="2.60.40.10">
    <property type="entry name" value="Immunoglobulins"/>
    <property type="match status" value="2"/>
</dbReference>
<dbReference type="PROSITE" id="PS50056">
    <property type="entry name" value="TYR_PHOSPHATASE_2"/>
    <property type="match status" value="1"/>
</dbReference>
<dbReference type="InterPro" id="IPR036116">
    <property type="entry name" value="FN3_sf"/>
</dbReference>
<feature type="transmembrane region" description="Helical" evidence="10">
    <location>
        <begin position="1132"/>
        <end position="1153"/>
    </location>
</feature>
<dbReference type="FunFam" id="2.60.40.10:FF:000369">
    <property type="entry name" value="Protein tyrosine phosphatase, receptor type B"/>
    <property type="match status" value="2"/>
</dbReference>
<evidence type="ECO:0000256" key="3">
    <source>
        <dbReference type="ARBA" id="ARBA00022729"/>
    </source>
</evidence>
<keyword evidence="2 10" id="KW-0812">Transmembrane</keyword>
<dbReference type="Gene3D" id="3.90.190.10">
    <property type="entry name" value="Protein tyrosine phosphatase superfamily"/>
    <property type="match status" value="2"/>
</dbReference>
<dbReference type="Proteomes" id="UP000551758">
    <property type="component" value="Unassembled WGS sequence"/>
</dbReference>
<keyword evidence="6 10" id="KW-1133">Transmembrane helix</keyword>
<dbReference type="PROSITE" id="PS50853">
    <property type="entry name" value="FN3"/>
    <property type="match status" value="3"/>
</dbReference>
<evidence type="ECO:0000259" key="13">
    <source>
        <dbReference type="PROSITE" id="PS50853"/>
    </source>
</evidence>
<dbReference type="SUPFAM" id="SSF49265">
    <property type="entry name" value="Fibronectin type III"/>
    <property type="match status" value="4"/>
</dbReference>
<name>A0A7J7EJG3_DICBM</name>
<dbReference type="InterPro" id="IPR003961">
    <property type="entry name" value="FN3_dom"/>
</dbReference>
<dbReference type="InterPro" id="IPR003595">
    <property type="entry name" value="Tyr_Pase_cat"/>
</dbReference>
<dbReference type="InterPro" id="IPR000387">
    <property type="entry name" value="Tyr_Pase_dom"/>
</dbReference>
<sequence>MGRCVPLPGREPSRGEWRTTSENERQQRGEANQPLFELGSPRAGRVQPRPVPHLSVPLSSPEGQLLQAHTNVSSFEFQGLVPGSCYQLEVTALRPCGQNATVTLTVYTAPLSVCYLQLHSPGSPSSLEASWSAAPGEQDGYLFLLYHLESQTLTHKISVPPGTLSYNFSDLLPGSKYDLEVTTWAGHLQVKTSIWQWAASWTGSVGAAWLHLVLTDLLGGTNWTVVVRQRVSSHTSVHLSPGTPYELVLSAAAGPHRAVGPDAAEGTRPLPTGCDALELRVLAGPYDAWAQASTQLDDPTAQPRQGDGIKLPLDRLEATTEPGRCCSTRRKPQASLEAAPCHLVPPSHFPWAGAQGPPGGHGLLSGRHHPEPHRPYKEVWVGERLRRAGKGTTGPQTLYGPFSKPPLSAGPLAPQSLEVTGRGSPLDLNIGWAPAPGQWEGYRVSWHQEGSQGSPCSLVDVGPDNSSLMLKGLVPGFCYSVSVWTWVGNLSSCIQTTRTCTRNPWKVDLWAFGAHLETEEKGADSVQGEMVTMTGIWANPSLFFLDPAVPASPANLSLGLASLPPALRASWSPPPGGRDGFQLRLYCRRALTLESQEMLAPEAQHFSWAQLALGTEFLVWLAALQGPDESSSPSSMGWNTPLTPPLVNVTSEGLAQLWASWVHAPGGWDGYQVTLYQAGVQAGTSTVGAEGDSTSFLALTPALSTRWRLSPRLGPSTRRPPSPPAGPVTPLMPNELLVSMRVGSAVIGLAWASGPLGQEVCRAQLPVAGNISWEQPLVLGQAHLVPRDLTPGCSLSLSMRCRAGCCRRLPPQPGPLEVVQCHSEATCLALNWVVPAGDVGSCVLLAEQLASGGNTQLIFQASNSGDTLLVSSLAPATSYRLSLAVLGRNGLRRRAVAMVCTTSAAGRQSSRLGSPSAHSGFLCRHTLGLSLLWPCCGGPRFPSPNPFSGPDPGRVWQERRADLVGRRHRHHQHITGLAFSGSHQPHVVRPLLWRTGLYLAILLPNPIPPGPWATLRSWTVPVGTEDSGRPRRYAMGSSSQVTSCVVAFTEHSSPETAVSSQPSQDGPLAAISGLGLALGTSGGGGLSLCPPPGGSHIQQRLACLRDSGTRLLCSALPSAGPQAGVSRMAMPLPVVVGIMVAGVLTVCAVLGLLHWRRVKGQRQTHQPIPTHSFWRSYEAKSVHAHQAFFQEFEELKERGKEQPRLEAEHLANATKNGYPHDYTHPQEFIATQGTLKRTLEDFWRLVWEQQVHVIITLTVSTNRRRARRQQQRVRQLQFTTLPDHSVPVVPSSLLTFTELVREQVRAARGPSWCTGGEASTGVGRSGTSVVLLRLPQQLEEEPTVDVFNAIYELRLHRPLVMQTLEYEVRFGPGLVRTEAGAPAWWALLQALPRLRCASPSQLLLQAIGDEAGSSTPRPGHEQDSTTPVLKRRRAPWTSCPKPGSSLSDEDLLPSSTICASWARAPGGPRAVGWAGNTLNAQSAMGCALQVLANGDAAHGRAHSDSVLGGREQHGGLALHPPQGHTLRSPGCQGGCVEKSAMPSLAPMPASLPPEGEPEGEAGAETAVSVLGAGAQSPATTLLPFLAAVGQCCSRTQRSWARCSATPGVYPPCPGPAWLTRGLTCLPGPRPRLGLPADLGTPIPLPQGPHPTLGQLQQRAALLGTFLAVDQLLQQVGAEGTVNIFNVALQQSLTCGLMTPMLAQYIHLYNCLSCALLDGLP</sequence>
<dbReference type="Pfam" id="PF00102">
    <property type="entry name" value="Y_phosphatase"/>
    <property type="match status" value="2"/>
</dbReference>
<feature type="domain" description="Tyrosine specific protein phosphatases" evidence="12">
    <location>
        <begin position="1294"/>
        <end position="1368"/>
    </location>
</feature>
<comment type="subcellular location">
    <subcellularLocation>
        <location evidence="1">Membrane</location>
        <topology evidence="1">Single-pass membrane protein</topology>
    </subcellularLocation>
</comment>
<evidence type="ECO:0000256" key="9">
    <source>
        <dbReference type="SAM" id="MobiDB-lite"/>
    </source>
</evidence>
<evidence type="ECO:0000256" key="8">
    <source>
        <dbReference type="ARBA" id="ARBA00023180"/>
    </source>
</evidence>
<evidence type="ECO:0008006" key="16">
    <source>
        <dbReference type="Google" id="ProtNLM"/>
    </source>
</evidence>
<comment type="caution">
    <text evidence="14">The sequence shown here is derived from an EMBL/GenBank/DDBJ whole genome shotgun (WGS) entry which is preliminary data.</text>
</comment>
<protein>
    <recommendedName>
        <fullName evidence="16">Receptor-type tyrosine-protein phosphatase V-like</fullName>
    </recommendedName>
</protein>
<dbReference type="GO" id="GO:0004725">
    <property type="term" value="F:protein tyrosine phosphatase activity"/>
    <property type="evidence" value="ECO:0007669"/>
    <property type="project" value="InterPro"/>
</dbReference>
<dbReference type="PROSITE" id="PS50055">
    <property type="entry name" value="TYR_PHOSPHATASE_PTP"/>
    <property type="match status" value="1"/>
</dbReference>
<evidence type="ECO:0000256" key="10">
    <source>
        <dbReference type="SAM" id="Phobius"/>
    </source>
</evidence>
<evidence type="ECO:0000256" key="4">
    <source>
        <dbReference type="ARBA" id="ARBA00022801"/>
    </source>
</evidence>
<keyword evidence="3" id="KW-0732">Signal</keyword>
<dbReference type="PRINTS" id="PR00700">
    <property type="entry name" value="PRTYPHPHTASE"/>
</dbReference>
<dbReference type="GO" id="GO:0043235">
    <property type="term" value="C:receptor complex"/>
    <property type="evidence" value="ECO:0007669"/>
    <property type="project" value="TreeGrafter"/>
</dbReference>
<organism evidence="14 15">
    <name type="scientific">Diceros bicornis minor</name>
    <name type="common">South-central black rhinoceros</name>
    <dbReference type="NCBI Taxonomy" id="77932"/>
    <lineage>
        <taxon>Eukaryota</taxon>
        <taxon>Metazoa</taxon>
        <taxon>Chordata</taxon>
        <taxon>Craniata</taxon>
        <taxon>Vertebrata</taxon>
        <taxon>Euteleostomi</taxon>
        <taxon>Mammalia</taxon>
        <taxon>Eutheria</taxon>
        <taxon>Laurasiatheria</taxon>
        <taxon>Perissodactyla</taxon>
        <taxon>Rhinocerotidae</taxon>
        <taxon>Diceros</taxon>
    </lineage>
</organism>
<evidence type="ECO:0000256" key="2">
    <source>
        <dbReference type="ARBA" id="ARBA00022692"/>
    </source>
</evidence>
<feature type="compositionally biased region" description="Pro residues" evidence="9">
    <location>
        <begin position="718"/>
        <end position="727"/>
    </location>
</feature>
<evidence type="ECO:0000259" key="12">
    <source>
        <dbReference type="PROSITE" id="PS50056"/>
    </source>
</evidence>
<accession>A0A7J7EJG3</accession>
<dbReference type="PANTHER" id="PTHR46957:SF10">
    <property type="entry name" value="PROTEIN TYROSINE PHOSPHATASE, RECEPTOR TYPE, H"/>
    <property type="match status" value="1"/>
</dbReference>
<dbReference type="InterPro" id="IPR050713">
    <property type="entry name" value="RTP_Phos/Ushers"/>
</dbReference>
<dbReference type="InterPro" id="IPR029021">
    <property type="entry name" value="Prot-tyrosine_phosphatase-like"/>
</dbReference>
<feature type="domain" description="Fibronectin type-III" evidence="13">
    <location>
        <begin position="413"/>
        <end position="505"/>
    </location>
</feature>
<evidence type="ECO:0000259" key="11">
    <source>
        <dbReference type="PROSITE" id="PS50055"/>
    </source>
</evidence>
<dbReference type="PANTHER" id="PTHR46957">
    <property type="entry name" value="CYTOKINE RECEPTOR"/>
    <property type="match status" value="1"/>
</dbReference>
<feature type="domain" description="Fibronectin type-III" evidence="13">
    <location>
        <begin position="109"/>
        <end position="205"/>
    </location>
</feature>
<dbReference type="EMBL" id="JACDTQ010002758">
    <property type="protein sequence ID" value="KAF5915764.1"/>
    <property type="molecule type" value="Genomic_DNA"/>
</dbReference>
<dbReference type="SMART" id="SM00404">
    <property type="entry name" value="PTPc_motif"/>
    <property type="match status" value="1"/>
</dbReference>
<dbReference type="Pfam" id="PF00041">
    <property type="entry name" value="fn3"/>
    <property type="match status" value="1"/>
</dbReference>
<gene>
    <name evidence="14" type="ORF">HPG69_011577</name>
</gene>
<evidence type="ECO:0000256" key="6">
    <source>
        <dbReference type="ARBA" id="ARBA00022989"/>
    </source>
</evidence>
<evidence type="ECO:0000313" key="15">
    <source>
        <dbReference type="Proteomes" id="UP000551758"/>
    </source>
</evidence>
<dbReference type="SMART" id="SM00060">
    <property type="entry name" value="FN3"/>
    <property type="match status" value="3"/>
</dbReference>
<feature type="domain" description="Fibronectin type-III" evidence="13">
    <location>
        <begin position="552"/>
        <end position="646"/>
    </location>
</feature>
<evidence type="ECO:0000256" key="7">
    <source>
        <dbReference type="ARBA" id="ARBA00023136"/>
    </source>
</evidence>
<dbReference type="InterPro" id="IPR000242">
    <property type="entry name" value="PTP_cat"/>
</dbReference>
<feature type="region of interest" description="Disordered" evidence="9">
    <location>
        <begin position="710"/>
        <end position="730"/>
    </location>
</feature>
<feature type="compositionally biased region" description="Basic and acidic residues" evidence="9">
    <location>
        <begin position="11"/>
        <end position="28"/>
    </location>
</feature>
<dbReference type="InterPro" id="IPR013783">
    <property type="entry name" value="Ig-like_fold"/>
</dbReference>
<keyword evidence="5" id="KW-0904">Protein phosphatase</keyword>
<evidence type="ECO:0000256" key="5">
    <source>
        <dbReference type="ARBA" id="ARBA00022912"/>
    </source>
</evidence>
<reference evidence="14 15" key="1">
    <citation type="journal article" date="2020" name="Mol. Biol. Evol.">
        <title>Interspecific Gene Flow and the Evolution of Specialization in Black and White Rhinoceros.</title>
        <authorList>
            <person name="Moodley Y."/>
            <person name="Westbury M.V."/>
            <person name="Russo I.M."/>
            <person name="Gopalakrishnan S."/>
            <person name="Rakotoarivelo A."/>
            <person name="Olsen R.A."/>
            <person name="Prost S."/>
            <person name="Tunstall T."/>
            <person name="Ryder O.A."/>
            <person name="Dalen L."/>
            <person name="Bruford M.W."/>
        </authorList>
    </citation>
    <scope>NUCLEOTIDE SEQUENCE [LARGE SCALE GENOMIC DNA]</scope>
    <source>
        <strain evidence="14">SBR-YM</strain>
        <tissue evidence="14">Skin</tissue>
    </source>
</reference>
<feature type="region of interest" description="Disordered" evidence="9">
    <location>
        <begin position="1542"/>
        <end position="1561"/>
    </location>
</feature>
<feature type="region of interest" description="Disordered" evidence="9">
    <location>
        <begin position="1"/>
        <end position="49"/>
    </location>
</feature>
<keyword evidence="7 10" id="KW-0472">Membrane</keyword>
<feature type="region of interest" description="Disordered" evidence="9">
    <location>
        <begin position="1410"/>
        <end position="1448"/>
    </location>
</feature>